<proteinExistence type="inferred from homology"/>
<evidence type="ECO:0000256" key="7">
    <source>
        <dbReference type="PIRSR" id="PIRSR602401-1"/>
    </source>
</evidence>
<reference evidence="10" key="2">
    <citation type="submission" date="2020-11" db="EMBL/GenBank/DDBJ databases">
        <title>Whole genome sequencing of Colletotrichum sp.</title>
        <authorList>
            <person name="Li H."/>
        </authorList>
    </citation>
    <scope>NUCLEOTIDE SEQUENCE</scope>
    <source>
        <strain evidence="10">CkLH20</strain>
    </source>
</reference>
<dbReference type="InterPro" id="IPR002401">
    <property type="entry name" value="Cyt_P450_E_grp-I"/>
</dbReference>
<evidence type="ECO:0000256" key="3">
    <source>
        <dbReference type="ARBA" id="ARBA00022617"/>
    </source>
</evidence>
<evidence type="ECO:0000256" key="5">
    <source>
        <dbReference type="ARBA" id="ARBA00023002"/>
    </source>
</evidence>
<feature type="chain" id="PRO_5040181153" evidence="9">
    <location>
        <begin position="28"/>
        <end position="491"/>
    </location>
</feature>
<comment type="caution">
    <text evidence="10">The sequence shown here is derived from an EMBL/GenBank/DDBJ whole genome shotgun (WGS) entry which is preliminary data.</text>
</comment>
<accession>A0A9P6I2Q8</accession>
<evidence type="ECO:0000313" key="11">
    <source>
        <dbReference type="Proteomes" id="UP000781932"/>
    </source>
</evidence>
<gene>
    <name evidence="10" type="ORF">CkaCkLH20_09426</name>
</gene>
<reference evidence="10" key="1">
    <citation type="submission" date="2020-03" db="EMBL/GenBank/DDBJ databases">
        <authorList>
            <person name="He L."/>
        </authorList>
    </citation>
    <scope>NUCLEOTIDE SEQUENCE</scope>
    <source>
        <strain evidence="10">CkLH20</strain>
    </source>
</reference>
<dbReference type="EMBL" id="JAATWM020000034">
    <property type="protein sequence ID" value="KAF9872916.1"/>
    <property type="molecule type" value="Genomic_DNA"/>
</dbReference>
<organism evidence="10 11">
    <name type="scientific">Colletotrichum karsti</name>
    <dbReference type="NCBI Taxonomy" id="1095194"/>
    <lineage>
        <taxon>Eukaryota</taxon>
        <taxon>Fungi</taxon>
        <taxon>Dikarya</taxon>
        <taxon>Ascomycota</taxon>
        <taxon>Pezizomycotina</taxon>
        <taxon>Sordariomycetes</taxon>
        <taxon>Hypocreomycetidae</taxon>
        <taxon>Glomerellales</taxon>
        <taxon>Glomerellaceae</taxon>
        <taxon>Colletotrichum</taxon>
        <taxon>Colletotrichum boninense species complex</taxon>
    </lineage>
</organism>
<evidence type="ECO:0000256" key="4">
    <source>
        <dbReference type="ARBA" id="ARBA00022723"/>
    </source>
</evidence>
<dbReference type="RefSeq" id="XP_038742377.1">
    <property type="nucleotide sequence ID" value="XM_038892141.1"/>
</dbReference>
<dbReference type="PANTHER" id="PTHR24305">
    <property type="entry name" value="CYTOCHROME P450"/>
    <property type="match status" value="1"/>
</dbReference>
<dbReference type="CDD" id="cd11059">
    <property type="entry name" value="CYP_fungal"/>
    <property type="match status" value="1"/>
</dbReference>
<keyword evidence="3 7" id="KW-0349">Heme</keyword>
<sequence>MLNFQPIGLYGVLAALLLASVAKVTSAALRNPLRRIPGPWYSSFTHYVLKFHTITGRRMHYVHSLHLRHGPVVRISPQQVAIADLKGFSAIHKIGSGFLKTSWCEQLIGGALGGLAFFAMRNPKDHSSRRKLFARPFSQNFLRENCEAIIRSKVEMAVSRIQNEAAHGNSDVLKWWVLMASDVIGTLSFGESFELLQSAKKNEYVEVLEAAALSTTLQVEFPLLCLICRYIPIKSIQLALNSGNKLIAFGREAVAKLHRSNHEKTLFANMVAKSESTGEAQHILSDEDIRIEASDFILAGADTTSNTLTYITWAVLRDTDLRDRLVEELSSLRQDFDDAALEQLPLLNAVIKEALRLYGAVPGNLSRVVPNHGITICGHFIPGGYEVETQAYSMHRDPRIWPDPLRFDYTRWIDPAKLTPEQKASFCPFGAGTRVCIGIHLARMELRLGAALLLKSCPRLRLSDNMNDSIMEMYNFFLAGPVGRRCEVTSL</sequence>
<feature type="signal peptide" evidence="9">
    <location>
        <begin position="1"/>
        <end position="27"/>
    </location>
</feature>
<dbReference type="PRINTS" id="PR00385">
    <property type="entry name" value="P450"/>
</dbReference>
<dbReference type="InterPro" id="IPR050121">
    <property type="entry name" value="Cytochrome_P450_monoxygenase"/>
</dbReference>
<dbReference type="OrthoDB" id="1470350at2759"/>
<keyword evidence="5 8" id="KW-0560">Oxidoreductase</keyword>
<comment type="cofactor">
    <cofactor evidence="1 7">
        <name>heme</name>
        <dbReference type="ChEBI" id="CHEBI:30413"/>
    </cofactor>
</comment>
<dbReference type="SUPFAM" id="SSF48264">
    <property type="entry name" value="Cytochrome P450"/>
    <property type="match status" value="1"/>
</dbReference>
<name>A0A9P6I2Q8_9PEZI</name>
<dbReference type="PANTHER" id="PTHR24305:SF96">
    <property type="entry name" value="CYTOCHROME P450 MONOOXYGENASE STCB-RELATED"/>
    <property type="match status" value="1"/>
</dbReference>
<dbReference type="GO" id="GO:0004497">
    <property type="term" value="F:monooxygenase activity"/>
    <property type="evidence" value="ECO:0007669"/>
    <property type="project" value="UniProtKB-KW"/>
</dbReference>
<dbReference type="GO" id="GO:0005506">
    <property type="term" value="F:iron ion binding"/>
    <property type="evidence" value="ECO:0007669"/>
    <property type="project" value="InterPro"/>
</dbReference>
<dbReference type="Proteomes" id="UP000781932">
    <property type="component" value="Unassembled WGS sequence"/>
</dbReference>
<dbReference type="GO" id="GO:0016705">
    <property type="term" value="F:oxidoreductase activity, acting on paired donors, with incorporation or reduction of molecular oxygen"/>
    <property type="evidence" value="ECO:0007669"/>
    <property type="project" value="InterPro"/>
</dbReference>
<dbReference type="GeneID" id="62165215"/>
<evidence type="ECO:0000256" key="8">
    <source>
        <dbReference type="RuleBase" id="RU000461"/>
    </source>
</evidence>
<dbReference type="AlphaFoldDB" id="A0A9P6I2Q8"/>
<keyword evidence="11" id="KW-1185">Reference proteome</keyword>
<evidence type="ECO:0000313" key="10">
    <source>
        <dbReference type="EMBL" id="KAF9872916.1"/>
    </source>
</evidence>
<dbReference type="Gene3D" id="1.10.630.10">
    <property type="entry name" value="Cytochrome P450"/>
    <property type="match status" value="1"/>
</dbReference>
<keyword evidence="9" id="KW-0732">Signal</keyword>
<keyword evidence="4 7" id="KW-0479">Metal-binding</keyword>
<dbReference type="Pfam" id="PF00067">
    <property type="entry name" value="p450"/>
    <property type="match status" value="1"/>
</dbReference>
<dbReference type="InterPro" id="IPR036396">
    <property type="entry name" value="Cyt_P450_sf"/>
</dbReference>
<comment type="similarity">
    <text evidence="2 8">Belongs to the cytochrome P450 family.</text>
</comment>
<dbReference type="InterPro" id="IPR001128">
    <property type="entry name" value="Cyt_P450"/>
</dbReference>
<dbReference type="InterPro" id="IPR017972">
    <property type="entry name" value="Cyt_P450_CS"/>
</dbReference>
<dbReference type="PRINTS" id="PR00463">
    <property type="entry name" value="EP450I"/>
</dbReference>
<evidence type="ECO:0000256" key="6">
    <source>
        <dbReference type="ARBA" id="ARBA00023004"/>
    </source>
</evidence>
<dbReference type="GO" id="GO:0020037">
    <property type="term" value="F:heme binding"/>
    <property type="evidence" value="ECO:0007669"/>
    <property type="project" value="InterPro"/>
</dbReference>
<keyword evidence="8" id="KW-0503">Monooxygenase</keyword>
<feature type="binding site" description="axial binding residue" evidence="7">
    <location>
        <position position="436"/>
    </location>
    <ligand>
        <name>heme</name>
        <dbReference type="ChEBI" id="CHEBI:30413"/>
    </ligand>
    <ligandPart>
        <name>Fe</name>
        <dbReference type="ChEBI" id="CHEBI:18248"/>
    </ligandPart>
</feature>
<evidence type="ECO:0000256" key="1">
    <source>
        <dbReference type="ARBA" id="ARBA00001971"/>
    </source>
</evidence>
<evidence type="ECO:0000256" key="9">
    <source>
        <dbReference type="SAM" id="SignalP"/>
    </source>
</evidence>
<evidence type="ECO:0000256" key="2">
    <source>
        <dbReference type="ARBA" id="ARBA00010617"/>
    </source>
</evidence>
<dbReference type="PROSITE" id="PS00086">
    <property type="entry name" value="CYTOCHROME_P450"/>
    <property type="match status" value="1"/>
</dbReference>
<protein>
    <submittedName>
        <fullName evidence="10">Cytochrome P450</fullName>
    </submittedName>
</protein>
<keyword evidence="6 7" id="KW-0408">Iron</keyword>